<evidence type="ECO:0000313" key="3">
    <source>
        <dbReference type="EMBL" id="MEP0868066.1"/>
    </source>
</evidence>
<dbReference type="PANTHER" id="PTHR43236">
    <property type="entry name" value="ANTITOXIN HIGA1"/>
    <property type="match status" value="1"/>
</dbReference>
<evidence type="ECO:0000256" key="1">
    <source>
        <dbReference type="ARBA" id="ARBA00007227"/>
    </source>
</evidence>
<comment type="caution">
    <text evidence="3">The sequence shown here is derived from an EMBL/GenBank/DDBJ whole genome shotgun (WGS) entry which is preliminary data.</text>
</comment>
<reference evidence="3 4" key="1">
    <citation type="submission" date="2022-04" db="EMBL/GenBank/DDBJ databases">
        <title>Positive selection, recombination, and allopatry shape intraspecific diversity of widespread and dominant cyanobacteria.</title>
        <authorList>
            <person name="Wei J."/>
            <person name="Shu W."/>
            <person name="Hu C."/>
        </authorList>
    </citation>
    <scope>NUCLEOTIDE SEQUENCE [LARGE SCALE GENOMIC DNA]</scope>
    <source>
        <strain evidence="3 4">GB2-A5</strain>
    </source>
</reference>
<dbReference type="Proteomes" id="UP001442494">
    <property type="component" value="Unassembled WGS sequence"/>
</dbReference>
<dbReference type="InterPro" id="IPR001387">
    <property type="entry name" value="Cro/C1-type_HTH"/>
</dbReference>
<evidence type="ECO:0000313" key="4">
    <source>
        <dbReference type="Proteomes" id="UP001442494"/>
    </source>
</evidence>
<name>A0ABV0JXC6_9CYAN</name>
<proteinExistence type="inferred from homology"/>
<dbReference type="Pfam" id="PF01381">
    <property type="entry name" value="HTH_3"/>
    <property type="match status" value="1"/>
</dbReference>
<dbReference type="InterPro" id="IPR052345">
    <property type="entry name" value="Rad_response_metalloprotease"/>
</dbReference>
<dbReference type="PANTHER" id="PTHR43236:SF1">
    <property type="entry name" value="BLL7220 PROTEIN"/>
    <property type="match status" value="1"/>
</dbReference>
<dbReference type="InterPro" id="IPR010982">
    <property type="entry name" value="Lambda_DNA-bd_dom_sf"/>
</dbReference>
<dbReference type="PROSITE" id="PS50943">
    <property type="entry name" value="HTH_CROC1"/>
    <property type="match status" value="1"/>
</dbReference>
<organism evidence="3 4">
    <name type="scientific">Funiculus sociatus GB2-A5</name>
    <dbReference type="NCBI Taxonomy" id="2933946"/>
    <lineage>
        <taxon>Bacteria</taxon>
        <taxon>Bacillati</taxon>
        <taxon>Cyanobacteriota</taxon>
        <taxon>Cyanophyceae</taxon>
        <taxon>Coleofasciculales</taxon>
        <taxon>Coleofasciculaceae</taxon>
        <taxon>Funiculus</taxon>
    </lineage>
</organism>
<keyword evidence="4" id="KW-1185">Reference proteome</keyword>
<dbReference type="SUPFAM" id="SSF47413">
    <property type="entry name" value="lambda repressor-like DNA-binding domains"/>
    <property type="match status" value="1"/>
</dbReference>
<dbReference type="EMBL" id="JAMPKK010000108">
    <property type="protein sequence ID" value="MEP0868066.1"/>
    <property type="molecule type" value="Genomic_DNA"/>
</dbReference>
<feature type="domain" description="HTH cro/C1-type" evidence="2">
    <location>
        <begin position="12"/>
        <end position="57"/>
    </location>
</feature>
<accession>A0ABV0JXC6</accession>
<evidence type="ECO:0000259" key="2">
    <source>
        <dbReference type="PROSITE" id="PS50943"/>
    </source>
</evidence>
<protein>
    <submittedName>
        <fullName evidence="3">ImmA/IrrE family metallo-endopeptidase</fullName>
    </submittedName>
</protein>
<dbReference type="Gene3D" id="1.10.260.40">
    <property type="entry name" value="lambda repressor-like DNA-binding domains"/>
    <property type="match status" value="1"/>
</dbReference>
<dbReference type="CDD" id="cd00093">
    <property type="entry name" value="HTH_XRE"/>
    <property type="match status" value="1"/>
</dbReference>
<gene>
    <name evidence="3" type="ORF">NDI37_26880</name>
</gene>
<dbReference type="RefSeq" id="WP_206755767.1">
    <property type="nucleotide sequence ID" value="NZ_JAMPKK010000108.1"/>
</dbReference>
<dbReference type="SMART" id="SM00530">
    <property type="entry name" value="HTH_XRE"/>
    <property type="match status" value="1"/>
</dbReference>
<comment type="similarity">
    <text evidence="1">Belongs to the short-chain fatty acyl-CoA assimilation regulator (ScfR) family.</text>
</comment>
<dbReference type="InterPro" id="IPR010359">
    <property type="entry name" value="IrrE_HExxH"/>
</dbReference>
<sequence>MDKQTMILSELLKQKRESQGYSLRQLSSVVGVSFSTLARIERGDGEPDNNTKIRILEWLGDDARRAGLKFDSVALVHFRARKQIDSETVQGLLRVADYLKGKYGSNSVHAVNEQSGHEQDLDAAISLSKDEMEEMAELFRQELGLSENERLDAFRLQIEGVKVLSLEEVTDIDSQLKSQLLNFGRQSWSAMSVPLEENTDRWAIVWNSSQSTRRQSVSLLEEIWHILLGHKLTRITKVADVYGRTFAEAEEHDAYYVAAATLLPAGVIKKLVEQRGDVSEIAAKYGTTPELVEYRIKRLGLWRQYKGMKIILKPEK</sequence>
<dbReference type="Pfam" id="PF06114">
    <property type="entry name" value="Peptidase_M78"/>
    <property type="match status" value="1"/>
</dbReference>